<accession>A0A437Q714</accession>
<evidence type="ECO:0000313" key="3">
    <source>
        <dbReference type="Proteomes" id="UP000282818"/>
    </source>
</evidence>
<dbReference type="InterPro" id="IPR007813">
    <property type="entry name" value="PilN"/>
</dbReference>
<dbReference type="RefSeq" id="WP_127694505.1">
    <property type="nucleotide sequence ID" value="NZ_SACQ01000005.1"/>
</dbReference>
<comment type="caution">
    <text evidence="2">The sequence shown here is derived from an EMBL/GenBank/DDBJ whole genome shotgun (WGS) entry which is preliminary data.</text>
</comment>
<keyword evidence="1" id="KW-0812">Transmembrane</keyword>
<keyword evidence="1" id="KW-1133">Transmembrane helix</keyword>
<dbReference type="AlphaFoldDB" id="A0A437Q714"/>
<protein>
    <recommendedName>
        <fullName evidence="4">General secretion pathway protein GspL</fullName>
    </recommendedName>
</protein>
<keyword evidence="3" id="KW-1185">Reference proteome</keyword>
<sequence>MSDAQWQFLGYDIRAGFRYIKAGWSDFFSSDASPVASSLHEPVLVHESETERYVVLAGKKVAGDSAKYEAVLLPASISLIKHLSLPVSAESDIDSFIGLEVEASSPFPQSDTLFGWKVIDRSDGQLSLVLAISSARLSQQFIDTVPLSNRAMSSEIWAKTEAGEFIAFQSEAYSDRLSKQRGKQKWLVLAMAYVMLALVAIAAVPVAAKFLEMREVRQLYNSLEQQANPVAAVRGDLAIYNQMATELNLIGAQQVDAIELLDTLSSLMPDDTYLLLLEYKNGGIRLDGRSSNAAMLLQQLDRSGAFAKVESIAGIRKEGRTGKERFSLLITPLSEEGSE</sequence>
<gene>
    <name evidence="2" type="ORF">EOE65_11735</name>
</gene>
<evidence type="ECO:0000313" key="2">
    <source>
        <dbReference type="EMBL" id="RVU30309.1"/>
    </source>
</evidence>
<reference evidence="2 3" key="1">
    <citation type="submission" date="2019-01" db="EMBL/GenBank/DDBJ databases">
        <authorList>
            <person name="Chen W.-M."/>
        </authorList>
    </citation>
    <scope>NUCLEOTIDE SEQUENCE [LARGE SCALE GENOMIC DNA]</scope>
    <source>
        <strain evidence="2 3">HPM-16</strain>
    </source>
</reference>
<proteinExistence type="predicted"/>
<dbReference type="EMBL" id="SACQ01000005">
    <property type="protein sequence ID" value="RVU30309.1"/>
    <property type="molecule type" value="Genomic_DNA"/>
</dbReference>
<evidence type="ECO:0000256" key="1">
    <source>
        <dbReference type="SAM" id="Phobius"/>
    </source>
</evidence>
<organism evidence="2 3">
    <name type="scientific">Neptunomonas marina</name>
    <dbReference type="NCBI Taxonomy" id="1815562"/>
    <lineage>
        <taxon>Bacteria</taxon>
        <taxon>Pseudomonadati</taxon>
        <taxon>Pseudomonadota</taxon>
        <taxon>Gammaproteobacteria</taxon>
        <taxon>Oceanospirillales</taxon>
        <taxon>Oceanospirillaceae</taxon>
        <taxon>Neptunomonas</taxon>
    </lineage>
</organism>
<dbReference type="Pfam" id="PF05137">
    <property type="entry name" value="PilN"/>
    <property type="match status" value="1"/>
</dbReference>
<feature type="transmembrane region" description="Helical" evidence="1">
    <location>
        <begin position="186"/>
        <end position="208"/>
    </location>
</feature>
<name>A0A437Q714_9GAMM</name>
<dbReference type="Proteomes" id="UP000282818">
    <property type="component" value="Unassembled WGS sequence"/>
</dbReference>
<keyword evidence="1" id="KW-0472">Membrane</keyword>
<evidence type="ECO:0008006" key="4">
    <source>
        <dbReference type="Google" id="ProtNLM"/>
    </source>
</evidence>